<dbReference type="Gene3D" id="3.30.720.110">
    <property type="match status" value="1"/>
</dbReference>
<protein>
    <submittedName>
        <fullName evidence="2">VOC family protein</fullName>
    </submittedName>
</protein>
<dbReference type="PANTHER" id="PTHR33990:SF4">
    <property type="entry name" value="PHNB-LIKE DOMAIN-CONTAINING PROTEIN"/>
    <property type="match status" value="1"/>
</dbReference>
<dbReference type="PANTHER" id="PTHR33990">
    <property type="entry name" value="PROTEIN YJDN-RELATED"/>
    <property type="match status" value="1"/>
</dbReference>
<evidence type="ECO:0000313" key="2">
    <source>
        <dbReference type="EMBL" id="REH94707.1"/>
    </source>
</evidence>
<gene>
    <name evidence="2" type="ORF">DOS83_07270</name>
</gene>
<dbReference type="Gene3D" id="3.30.720.100">
    <property type="match status" value="1"/>
</dbReference>
<accession>A0A3E0IP83</accession>
<reference evidence="2 3" key="1">
    <citation type="journal article" date="2018" name="Vet. Microbiol.">
        <title>Characterisation of Staphylococcus felis isolated from cats using whole genome sequencing.</title>
        <authorList>
            <person name="Worthing K."/>
            <person name="Pang S."/>
            <person name="Trott D.J."/>
            <person name="Abraham S."/>
            <person name="Coombs G.W."/>
            <person name="Jordan D."/>
            <person name="McIntyre L."/>
            <person name="Davies M.R."/>
            <person name="Norris J."/>
        </authorList>
    </citation>
    <scope>NUCLEOTIDE SEQUENCE [LARGE SCALE GENOMIC DNA]</scope>
    <source>
        <strain evidence="2 3">F9</strain>
    </source>
</reference>
<dbReference type="EMBL" id="QKXQ01000339">
    <property type="protein sequence ID" value="REH94707.1"/>
    <property type="molecule type" value="Genomic_DNA"/>
</dbReference>
<dbReference type="AlphaFoldDB" id="A0A3E0IP83"/>
<name>A0A3E0IP83_9STAP</name>
<evidence type="ECO:0000259" key="1">
    <source>
        <dbReference type="Pfam" id="PF06983"/>
    </source>
</evidence>
<evidence type="ECO:0000313" key="3">
    <source>
        <dbReference type="Proteomes" id="UP000256562"/>
    </source>
</evidence>
<dbReference type="PIRSF" id="PIRSF021700">
    <property type="entry name" value="3_dmu_93_MTrfase"/>
    <property type="match status" value="1"/>
</dbReference>
<dbReference type="OrthoDB" id="9806473at2"/>
<dbReference type="Proteomes" id="UP000256562">
    <property type="component" value="Unassembled WGS sequence"/>
</dbReference>
<dbReference type="InterPro" id="IPR009725">
    <property type="entry name" value="3_dmu_93_MTrfase"/>
</dbReference>
<dbReference type="SUPFAM" id="SSF54593">
    <property type="entry name" value="Glyoxalase/Bleomycin resistance protein/Dihydroxybiphenyl dioxygenase"/>
    <property type="match status" value="1"/>
</dbReference>
<dbReference type="Pfam" id="PF06983">
    <property type="entry name" value="3-dmu-9_3-mt"/>
    <property type="match status" value="1"/>
</dbReference>
<dbReference type="InterPro" id="IPR028973">
    <property type="entry name" value="PhnB-like"/>
</dbReference>
<organism evidence="2 3">
    <name type="scientific">Staphylococcus felis</name>
    <dbReference type="NCBI Taxonomy" id="46127"/>
    <lineage>
        <taxon>Bacteria</taxon>
        <taxon>Bacillati</taxon>
        <taxon>Bacillota</taxon>
        <taxon>Bacilli</taxon>
        <taxon>Bacillales</taxon>
        <taxon>Staphylococcaceae</taxon>
        <taxon>Staphylococcus</taxon>
    </lineage>
</organism>
<dbReference type="RefSeq" id="WP_116094473.1">
    <property type="nucleotide sequence ID" value="NZ_QKXN01000018.1"/>
</dbReference>
<dbReference type="CDD" id="cd06588">
    <property type="entry name" value="PhnB_like"/>
    <property type="match status" value="1"/>
</dbReference>
<comment type="caution">
    <text evidence="2">The sequence shown here is derived from an EMBL/GenBank/DDBJ whole genome shotgun (WGS) entry which is preliminary data.</text>
</comment>
<dbReference type="InterPro" id="IPR029068">
    <property type="entry name" value="Glyas_Bleomycin-R_OHBP_Dase"/>
</dbReference>
<proteinExistence type="predicted"/>
<sequence length="139" mass="15876">MKLPKITTFLMFNGDAEEAIHYYTSLFEDSDILTMVKYDDTIPEQAGKVQHSIFTLNGQVFMAIDNMNGTNIEMNPAMSLFVTVKDQFEMDTLYNGLKDGGAILMPKTEMPPQYREFAWIQDQFGVNFQLALPENNKKS</sequence>
<feature type="domain" description="PhnB-like" evidence="1">
    <location>
        <begin position="5"/>
        <end position="130"/>
    </location>
</feature>